<evidence type="ECO:0000313" key="1">
    <source>
        <dbReference type="EMBL" id="MEI5906242.1"/>
    </source>
</evidence>
<protein>
    <submittedName>
        <fullName evidence="1">Uncharacterized protein</fullName>
    </submittedName>
</protein>
<dbReference type="RefSeq" id="WP_336585659.1">
    <property type="nucleotide sequence ID" value="NZ_JBBAXC010000002.1"/>
</dbReference>
<dbReference type="EMBL" id="JBBAXC010000002">
    <property type="protein sequence ID" value="MEI5906242.1"/>
    <property type="molecule type" value="Genomic_DNA"/>
</dbReference>
<name>A0ABU8HAB7_9BACI</name>
<comment type="caution">
    <text evidence="1">The sequence shown here is derived from an EMBL/GenBank/DDBJ whole genome shotgun (WGS) entry which is preliminary data.</text>
</comment>
<sequence>MNSILLRGSNSFLDTLKALLGSLSEMSIFLESILAGCMLGVNRDELFRRDD</sequence>
<accession>A0ABU8HAB7</accession>
<proteinExistence type="predicted"/>
<gene>
    <name evidence="1" type="ORF">WAK64_04040</name>
</gene>
<organism evidence="1 2">
    <name type="scientific">Bacillus spongiae</name>
    <dbReference type="NCBI Taxonomy" id="2683610"/>
    <lineage>
        <taxon>Bacteria</taxon>
        <taxon>Bacillati</taxon>
        <taxon>Bacillota</taxon>
        <taxon>Bacilli</taxon>
        <taxon>Bacillales</taxon>
        <taxon>Bacillaceae</taxon>
        <taxon>Bacillus</taxon>
    </lineage>
</organism>
<keyword evidence="2" id="KW-1185">Reference proteome</keyword>
<reference evidence="1 2" key="1">
    <citation type="journal article" date="2018" name="J. Microbiol.">
        <title>Bacillus spongiae sp. nov., isolated from sponge of Jeju Island.</title>
        <authorList>
            <person name="Lee G.E."/>
            <person name="Im W.T."/>
            <person name="Park J.S."/>
        </authorList>
    </citation>
    <scope>NUCLEOTIDE SEQUENCE [LARGE SCALE GENOMIC DNA]</scope>
    <source>
        <strain evidence="1 2">135PIL107-10</strain>
    </source>
</reference>
<dbReference type="Proteomes" id="UP001312865">
    <property type="component" value="Unassembled WGS sequence"/>
</dbReference>
<evidence type="ECO:0000313" key="2">
    <source>
        <dbReference type="Proteomes" id="UP001312865"/>
    </source>
</evidence>